<dbReference type="AlphaFoldDB" id="N6TY17"/>
<feature type="compositionally biased region" description="Basic and acidic residues" evidence="1">
    <location>
        <begin position="22"/>
        <end position="32"/>
    </location>
</feature>
<organism evidence="2">
    <name type="scientific">Dendroctonus ponderosae</name>
    <name type="common">Mountain pine beetle</name>
    <dbReference type="NCBI Taxonomy" id="77166"/>
    <lineage>
        <taxon>Eukaryota</taxon>
        <taxon>Metazoa</taxon>
        <taxon>Ecdysozoa</taxon>
        <taxon>Arthropoda</taxon>
        <taxon>Hexapoda</taxon>
        <taxon>Insecta</taxon>
        <taxon>Pterygota</taxon>
        <taxon>Neoptera</taxon>
        <taxon>Endopterygota</taxon>
        <taxon>Coleoptera</taxon>
        <taxon>Polyphaga</taxon>
        <taxon>Cucujiformia</taxon>
        <taxon>Curculionidae</taxon>
        <taxon>Scolytinae</taxon>
        <taxon>Dendroctonus</taxon>
    </lineage>
</organism>
<evidence type="ECO:0000313" key="2">
    <source>
        <dbReference type="EMBL" id="ENN73276.1"/>
    </source>
</evidence>
<feature type="non-terminal residue" evidence="2">
    <location>
        <position position="101"/>
    </location>
</feature>
<dbReference type="OrthoDB" id="6590397at2759"/>
<accession>N6TY17</accession>
<evidence type="ECO:0000256" key="1">
    <source>
        <dbReference type="SAM" id="MobiDB-lite"/>
    </source>
</evidence>
<protein>
    <submittedName>
        <fullName evidence="2">Uncharacterized protein</fullName>
    </submittedName>
</protein>
<reference evidence="2" key="1">
    <citation type="journal article" date="2013" name="Genome Biol.">
        <title>Draft genome of the mountain pine beetle, Dendroctonus ponderosae Hopkins, a major forest pest.</title>
        <authorList>
            <person name="Keeling C.I."/>
            <person name="Yuen M.M."/>
            <person name="Liao N.Y."/>
            <person name="Docking T.R."/>
            <person name="Chan S.K."/>
            <person name="Taylor G.A."/>
            <person name="Palmquist D.L."/>
            <person name="Jackman S.D."/>
            <person name="Nguyen A."/>
            <person name="Li M."/>
            <person name="Henderson H."/>
            <person name="Janes J.K."/>
            <person name="Zhao Y."/>
            <person name="Pandoh P."/>
            <person name="Moore R."/>
            <person name="Sperling F.A."/>
            <person name="Huber D.P."/>
            <person name="Birol I."/>
            <person name="Jones S.J."/>
            <person name="Bohlmann J."/>
        </authorList>
    </citation>
    <scope>NUCLEOTIDE SEQUENCE</scope>
</reference>
<name>N6TY17_DENPD</name>
<feature type="region of interest" description="Disordered" evidence="1">
    <location>
        <begin position="22"/>
        <end position="57"/>
    </location>
</feature>
<gene>
    <name evidence="2" type="ORF">YQE_10106</name>
</gene>
<sequence>MFDASAIDCQVSSKKAKIDEDRELKVLERPDQADQVANQSSTGNPPLNAPDGLNEPMNQIDEIVSALGITVPPAAANHYPLRQGGEDREESVREKRDKVKE</sequence>
<dbReference type="HOGENOM" id="CLU_2298655_0_0_1"/>
<feature type="non-terminal residue" evidence="2">
    <location>
        <position position="1"/>
    </location>
</feature>
<feature type="compositionally biased region" description="Basic and acidic residues" evidence="1">
    <location>
        <begin position="84"/>
        <end position="101"/>
    </location>
</feature>
<dbReference type="EMBL" id="KB741170">
    <property type="protein sequence ID" value="ENN73276.1"/>
    <property type="molecule type" value="Genomic_DNA"/>
</dbReference>
<feature type="region of interest" description="Disordered" evidence="1">
    <location>
        <begin position="75"/>
        <end position="101"/>
    </location>
</feature>
<feature type="compositionally biased region" description="Polar residues" evidence="1">
    <location>
        <begin position="35"/>
        <end position="45"/>
    </location>
</feature>
<proteinExistence type="predicted"/>